<proteinExistence type="predicted"/>
<dbReference type="EMBL" id="CM047904">
    <property type="protein sequence ID" value="KAJ0090492.1"/>
    <property type="molecule type" value="Genomic_DNA"/>
</dbReference>
<accession>A0ACC1AV11</accession>
<dbReference type="Proteomes" id="UP001164250">
    <property type="component" value="Chromosome 8"/>
</dbReference>
<evidence type="ECO:0000313" key="2">
    <source>
        <dbReference type="Proteomes" id="UP001164250"/>
    </source>
</evidence>
<gene>
    <name evidence="1" type="ORF">Patl1_14887</name>
</gene>
<keyword evidence="2" id="KW-1185">Reference proteome</keyword>
<reference evidence="2" key="1">
    <citation type="journal article" date="2023" name="G3 (Bethesda)">
        <title>Genome assembly and association tests identify interacting loci associated with vigor, precocity, and sex in interspecific pistachio rootstocks.</title>
        <authorList>
            <person name="Palmer W."/>
            <person name="Jacygrad E."/>
            <person name="Sagayaradj S."/>
            <person name="Cavanaugh K."/>
            <person name="Han R."/>
            <person name="Bertier L."/>
            <person name="Beede B."/>
            <person name="Kafkas S."/>
            <person name="Golino D."/>
            <person name="Preece J."/>
            <person name="Michelmore R."/>
        </authorList>
    </citation>
    <scope>NUCLEOTIDE SEQUENCE [LARGE SCALE GENOMIC DNA]</scope>
</reference>
<protein>
    <submittedName>
        <fullName evidence="1">Uncharacterized protein</fullName>
    </submittedName>
</protein>
<sequence>MAEPSSAARACFMEAISTHRCTLSAVACGGYFVGGFELLIVSVMQRKWWQMLILLNYGLSLIVLVIVALGLSINEMTNFMINFVINPINFIVTDIAASPIAFRQPVIMNDSQSVTTVLTSLAQPVVKPHDTIAHHPLL</sequence>
<name>A0ACC1AV11_9ROSI</name>
<comment type="caution">
    <text evidence="1">The sequence shown here is derived from an EMBL/GenBank/DDBJ whole genome shotgun (WGS) entry which is preliminary data.</text>
</comment>
<organism evidence="1 2">
    <name type="scientific">Pistacia atlantica</name>
    <dbReference type="NCBI Taxonomy" id="434234"/>
    <lineage>
        <taxon>Eukaryota</taxon>
        <taxon>Viridiplantae</taxon>
        <taxon>Streptophyta</taxon>
        <taxon>Embryophyta</taxon>
        <taxon>Tracheophyta</taxon>
        <taxon>Spermatophyta</taxon>
        <taxon>Magnoliopsida</taxon>
        <taxon>eudicotyledons</taxon>
        <taxon>Gunneridae</taxon>
        <taxon>Pentapetalae</taxon>
        <taxon>rosids</taxon>
        <taxon>malvids</taxon>
        <taxon>Sapindales</taxon>
        <taxon>Anacardiaceae</taxon>
        <taxon>Pistacia</taxon>
    </lineage>
</organism>
<evidence type="ECO:0000313" key="1">
    <source>
        <dbReference type="EMBL" id="KAJ0090492.1"/>
    </source>
</evidence>